<evidence type="ECO:0000256" key="5">
    <source>
        <dbReference type="SAM" id="Coils"/>
    </source>
</evidence>
<proteinExistence type="inferred from homology"/>
<dbReference type="PANTHER" id="PTHR30563:SF0">
    <property type="entry name" value="DNA RECOMBINATION PROTEIN RMUC"/>
    <property type="match status" value="1"/>
</dbReference>
<reference evidence="6 7" key="1">
    <citation type="submission" date="2020-08" db="EMBL/GenBank/DDBJ databases">
        <title>Bridging the membrane lipid divide: bacteria of the FCB group superphylum have the potential to synthesize archaeal ether lipids.</title>
        <authorList>
            <person name="Villanueva L."/>
            <person name="Von Meijenfeldt F.A.B."/>
            <person name="Westbye A.B."/>
            <person name="Yadav S."/>
            <person name="Hopmans E.C."/>
            <person name="Dutilh B.E."/>
            <person name="Sinninghe Damste J.S."/>
        </authorList>
    </citation>
    <scope>NUCLEOTIDE SEQUENCE [LARGE SCALE GENOMIC DNA]</scope>
    <source>
        <strain evidence="6">NIOZ-UU47</strain>
    </source>
</reference>
<dbReference type="Proteomes" id="UP000614424">
    <property type="component" value="Unassembled WGS sequence"/>
</dbReference>
<dbReference type="Pfam" id="PF02646">
    <property type="entry name" value="RmuC"/>
    <property type="match status" value="1"/>
</dbReference>
<dbReference type="AlphaFoldDB" id="A0A8J6NGL8"/>
<protein>
    <submittedName>
        <fullName evidence="6">DNA recombination protein RmuC</fullName>
    </submittedName>
</protein>
<comment type="function">
    <text evidence="1">Involved in DNA recombination.</text>
</comment>
<name>A0A8J6NGL8_9BACT</name>
<dbReference type="PANTHER" id="PTHR30563">
    <property type="entry name" value="DNA RECOMBINATION PROTEIN RMUC"/>
    <property type="match status" value="1"/>
</dbReference>
<feature type="coiled-coil region" evidence="5">
    <location>
        <begin position="50"/>
        <end position="88"/>
    </location>
</feature>
<dbReference type="GO" id="GO:0006310">
    <property type="term" value="P:DNA recombination"/>
    <property type="evidence" value="ECO:0007669"/>
    <property type="project" value="UniProtKB-KW"/>
</dbReference>
<evidence type="ECO:0000256" key="3">
    <source>
        <dbReference type="ARBA" id="ARBA00023054"/>
    </source>
</evidence>
<evidence type="ECO:0000256" key="1">
    <source>
        <dbReference type="ARBA" id="ARBA00003416"/>
    </source>
</evidence>
<keyword evidence="4" id="KW-0233">DNA recombination</keyword>
<gene>
    <name evidence="6" type="primary">rmuC</name>
    <name evidence="6" type="ORF">H8E41_13845</name>
</gene>
<comment type="caution">
    <text evidence="6">The sequence shown here is derived from an EMBL/GenBank/DDBJ whole genome shotgun (WGS) entry which is preliminary data.</text>
</comment>
<dbReference type="EMBL" id="JACNJZ010000207">
    <property type="protein sequence ID" value="MBC8318977.1"/>
    <property type="molecule type" value="Genomic_DNA"/>
</dbReference>
<organism evidence="6 7">
    <name type="scientific">Candidatus Desulfobia pelagia</name>
    <dbReference type="NCBI Taxonomy" id="2841692"/>
    <lineage>
        <taxon>Bacteria</taxon>
        <taxon>Pseudomonadati</taxon>
        <taxon>Thermodesulfobacteriota</taxon>
        <taxon>Desulfobulbia</taxon>
        <taxon>Desulfobulbales</taxon>
        <taxon>Desulfobulbaceae</taxon>
        <taxon>Candidatus Desulfobia</taxon>
    </lineage>
</organism>
<dbReference type="InterPro" id="IPR003798">
    <property type="entry name" value="DNA_recombination_RmuC"/>
</dbReference>
<accession>A0A8J6NGL8</accession>
<evidence type="ECO:0000313" key="6">
    <source>
        <dbReference type="EMBL" id="MBC8318977.1"/>
    </source>
</evidence>
<evidence type="ECO:0000256" key="2">
    <source>
        <dbReference type="ARBA" id="ARBA00009840"/>
    </source>
</evidence>
<comment type="similarity">
    <text evidence="2">Belongs to the RmuC family.</text>
</comment>
<sequence>MFRLHEKYRKSVSEAAVIAERLQSRDDTVSSLQLDILERKRDAEILRWDLQAAVSRKVELEVRLEAEKKKTEAQLSLLDEARKELSQSFKAVSTDIFLDNSKSFLNLARETLSKYQEQAKGDMASRKEAIHNLVKPLQDSLEKVNVQMRSIEKERVEAYAGLSEQVKGMAVSQTRLQGETANLVKALRTPTARGRWGEMQLRRVVEMAGMLAHCDFVEQKPVGSEKGRLRPDMLINLPNGKNIIVDSKVALQAYLEAQDASEESVRKALLKDHARQVKTHLVQLGSKSYWEQFQTSPEFVIMFLPGENFFSAALSQDPELIEYGVSQRVILATPTTLIALLRAVSYGWSQEQIAEHAAKIGELGRELHGRLRSFANHFGDLSKNLDRAVDSYNRAVGSLESRVLVSARKFNELDSTIQKEIPQLNPIDKKARVLG</sequence>
<keyword evidence="3 5" id="KW-0175">Coiled coil</keyword>
<evidence type="ECO:0000313" key="7">
    <source>
        <dbReference type="Proteomes" id="UP000614424"/>
    </source>
</evidence>
<evidence type="ECO:0000256" key="4">
    <source>
        <dbReference type="ARBA" id="ARBA00023172"/>
    </source>
</evidence>